<dbReference type="Proteomes" id="UP000241426">
    <property type="component" value="Unassembled WGS sequence"/>
</dbReference>
<proteinExistence type="predicted"/>
<evidence type="ECO:0000259" key="2">
    <source>
        <dbReference type="Pfam" id="PF20009"/>
    </source>
</evidence>
<dbReference type="Pfam" id="PF20009">
    <property type="entry name" value="GEVED"/>
    <property type="match status" value="2"/>
</dbReference>
<dbReference type="EMBL" id="PYNF01000053">
    <property type="protein sequence ID" value="PSU88469.1"/>
    <property type="molecule type" value="Genomic_DNA"/>
</dbReference>
<evidence type="ECO:0000256" key="1">
    <source>
        <dbReference type="SAM" id="MobiDB-lite"/>
    </source>
</evidence>
<accession>A0A2T3KAB1</accession>
<dbReference type="InterPro" id="IPR045474">
    <property type="entry name" value="GEVED"/>
</dbReference>
<evidence type="ECO:0000313" key="3">
    <source>
        <dbReference type="EMBL" id="PSU88469.1"/>
    </source>
</evidence>
<name>A0A2T3KAB1_9GAMM</name>
<organism evidence="3 4">
    <name type="scientific">Photobacterium kishitanii</name>
    <dbReference type="NCBI Taxonomy" id="318456"/>
    <lineage>
        <taxon>Bacteria</taxon>
        <taxon>Pseudomonadati</taxon>
        <taxon>Pseudomonadota</taxon>
        <taxon>Gammaproteobacteria</taxon>
        <taxon>Vibrionales</taxon>
        <taxon>Vibrionaceae</taxon>
        <taxon>Photobacterium</taxon>
    </lineage>
</organism>
<comment type="caution">
    <text evidence="3">The sequence shown here is derived from an EMBL/GenBank/DDBJ whole genome shotgun (WGS) entry which is preliminary data.</text>
</comment>
<sequence>MLNMILKKLKLMVIIFFGLIFIIPPPTIYAAEGVGLVYQSTLLDIGGNGGGEFGERVCPPGQLMTGFDFYNQNTGGNLDGTALRGQCSQVSVISNTATLTTAGTTPWGGPTSGTLYSGDCPANQAVVGVDADTTTWPVMGWFRLYCAPVTFNSGTNRLQIGAAPAAPSTGKIGPNRNYPGTYYNRIVAPAGQAIAGFNGRSGAALDKVRFRAYSFVQASITLNATIQNGSALPTDFNLIATDSNAIAVNFTSGDTKPMTPSAYSFTWTGPADYELASFSCANPLTVTNGNNYNCTYVFRLIAIDYGDAPDNGLNTSNANYNTTKADNGARHHQYNFDNDNQVDITLGIHWDADDGTLQNGSATKDDTTDSPNDEDGVSYNTNMKPGDNETLNILTTLDTGSNLTTMHLYAWIDWNRDGDWNDANEQIINSTTTTPNTTVAHAFTVLSTASLGYTYLRIRVCSSTACNSPVGEVFDGEVEDYRIFISDLNLDNTCDKLYVTESVDNGNNFTYSSVEPDQPFTFMFDPIKSNVNYRLMNGLAFDRITGKMYSTYVDNGYIALVVTDTSGTSFIPLGHIYADNNYSINSTDNDGPVAINKGDRLPENIGGEFTANMGTISRDGQTYYIAMNRWDSLISIDLNEMTYSVKKLPNTIIGTNPDGIRIGSDWAVSETDGLIYAVDLTGNGFINAGSIAAAKTNPTTPMLYRYDPNSNIVTTINLNFNGAKAPNIWTGAVATDDLNHFYAFTIGGDHDTNGNGNYDLFNKVGMYRINMLTGDATFVIPSAYTKVEFHDAAGCISSIDKGDAPSSYGEVGHRNNDVDISGTPDLILGTKWDPDLYYFYSPNATGDNTTGEDDEEGVTMPNSIIVATPTTIPIAISGGSGYLNVFVDLNHDGNFNGVGENVLIDKNVNTTTASIAILLNAAYTNGYNGDTFIRFRLCDTPNTCTSPTGTVDNGEVEDYMFNLINQIVLNGKVFEDNGKGIATAHDGKQESEEQGLANFIVKAIYDDIAITGYANGQEILQTITTGNGHYQFIIPVELANKQIKIQVIPQATWIDISESDITDPALGLVGKVINSSISDSFMLVTVAAGDILENINFGKVSIATLDPDNYIEGEPGLPIFLSHKFKINTSGTVSFNINNVTTTPSGYPWNHILYSDNNCDGKLDPTNSLINSPITVSANTITEVCVIIKVIIPKNVPLHSEYKYQLNAIMDFSNTALTTTVSDTDTIKVSFGNSGTLDIEKTVKNITQADTESRSNQARPGDILEYKIYFINNGLGNISTINIFDAVPEHTLLSNQISCNSPATQTPTNITSCNILTADGSNTNGYSGAIKWILNGVLAPAEKGYVTYRVTIQ</sequence>
<feature type="domain" description="GEVED" evidence="2">
    <location>
        <begin position="882"/>
        <end position="962"/>
    </location>
</feature>
<gene>
    <name evidence="3" type="ORF">C9J27_25320</name>
</gene>
<dbReference type="RefSeq" id="WP_107290214.1">
    <property type="nucleotide sequence ID" value="NZ_PYNF01000053.1"/>
</dbReference>
<evidence type="ECO:0000313" key="4">
    <source>
        <dbReference type="Proteomes" id="UP000241426"/>
    </source>
</evidence>
<reference evidence="3 4" key="1">
    <citation type="submission" date="2018-01" db="EMBL/GenBank/DDBJ databases">
        <title>Whole genome sequencing of Histamine producing bacteria.</title>
        <authorList>
            <person name="Butler K."/>
        </authorList>
    </citation>
    <scope>NUCLEOTIDE SEQUENCE [LARGE SCALE GENOMIC DNA]</scope>
    <source>
        <strain evidence="3 4">FS-7.2</strain>
    </source>
</reference>
<feature type="region of interest" description="Disordered" evidence="1">
    <location>
        <begin position="355"/>
        <end position="384"/>
    </location>
</feature>
<dbReference type="SUPFAM" id="SSF63829">
    <property type="entry name" value="Calcium-dependent phosphotriesterase"/>
    <property type="match status" value="1"/>
</dbReference>
<protein>
    <recommendedName>
        <fullName evidence="2">GEVED domain-containing protein</fullName>
    </recommendedName>
</protein>
<feature type="domain" description="GEVED" evidence="2">
    <location>
        <begin position="408"/>
        <end position="483"/>
    </location>
</feature>